<dbReference type="AlphaFoldDB" id="C1BAI1"/>
<name>C1BAI1_RHOOB</name>
<keyword evidence="3" id="KW-0460">Magnesium</keyword>
<dbReference type="GO" id="GO:0003824">
    <property type="term" value="F:catalytic activity"/>
    <property type="evidence" value="ECO:0007669"/>
    <property type="project" value="InterPro"/>
</dbReference>
<dbReference type="InterPro" id="IPR040442">
    <property type="entry name" value="Pyrv_kinase-like_dom_sf"/>
</dbReference>
<protein>
    <submittedName>
        <fullName evidence="4">Uncharacterized protein</fullName>
    </submittedName>
</protein>
<dbReference type="InterPro" id="IPR015813">
    <property type="entry name" value="Pyrv/PenolPyrv_kinase-like_dom"/>
</dbReference>
<dbReference type="GO" id="GO:0006107">
    <property type="term" value="P:oxaloacetate metabolic process"/>
    <property type="evidence" value="ECO:0007669"/>
    <property type="project" value="TreeGrafter"/>
</dbReference>
<evidence type="ECO:0000256" key="3">
    <source>
        <dbReference type="ARBA" id="ARBA00022842"/>
    </source>
</evidence>
<dbReference type="PATRIC" id="fig|632772.20.peg.4645"/>
<keyword evidence="2" id="KW-0479">Metal-binding</keyword>
<comment type="cofactor">
    <cofactor evidence="1">
        <name>Mg(2+)</name>
        <dbReference type="ChEBI" id="CHEBI:18420"/>
    </cofactor>
</comment>
<dbReference type="Gene3D" id="3.20.20.60">
    <property type="entry name" value="Phosphoenolpyruvate-binding domains"/>
    <property type="match status" value="1"/>
</dbReference>
<reference evidence="4 5" key="1">
    <citation type="submission" date="2009-03" db="EMBL/GenBank/DDBJ databases">
        <title>Comparison of the complete genome sequences of Rhodococcus erythropolis PR4 and Rhodococcus opacus B4.</title>
        <authorList>
            <person name="Takarada H."/>
            <person name="Sekine M."/>
            <person name="Hosoyama A."/>
            <person name="Yamada R."/>
            <person name="Fujisawa T."/>
            <person name="Omata S."/>
            <person name="Shimizu A."/>
            <person name="Tsukatani N."/>
            <person name="Tanikawa S."/>
            <person name="Fujita N."/>
            <person name="Harayama S."/>
        </authorList>
    </citation>
    <scope>NUCLEOTIDE SEQUENCE [LARGE SCALE GENOMIC DNA]</scope>
    <source>
        <strain evidence="4 5">B4</strain>
    </source>
</reference>
<dbReference type="Pfam" id="PF22484">
    <property type="entry name" value="DUF6986"/>
    <property type="match status" value="1"/>
</dbReference>
<dbReference type="Proteomes" id="UP000002212">
    <property type="component" value="Chromosome"/>
</dbReference>
<proteinExistence type="predicted"/>
<dbReference type="STRING" id="632772.ROP_44370"/>
<evidence type="ECO:0000313" key="5">
    <source>
        <dbReference type="Proteomes" id="UP000002212"/>
    </source>
</evidence>
<evidence type="ECO:0000256" key="2">
    <source>
        <dbReference type="ARBA" id="ARBA00022723"/>
    </source>
</evidence>
<dbReference type="SUPFAM" id="SSF51621">
    <property type="entry name" value="Phosphoenolpyruvate/pyruvate domain"/>
    <property type="match status" value="1"/>
</dbReference>
<sequence>MRRKTARREGPNLADEATGIPHFCEDRDVNPQYLSRLPDSGFDRVDALLTPVDSDLAAAFPGDRQQPQPIHTVYVSAADSGPDTPRVWGEQAVELLDRYTGALSEIGTTGALPDVRATLERCPIQDLRIDFEDGYGWRSDDVEDAAALETGRTLRQLSSAPSGPRSLGIRAKGLAPHERRRGIRTLELVLEGAGGVPDGFVFTVPKLRAAQQVTAVVALCEELESAYGLPDGSLRFELQIESPQAVLGPDGTVTVAKAIQLAEGRCTGLHYGTYDYSAACGIASRFQSLEHPVADHAKSVMLVAAAQTGVWVCDGSTQVVPQGSDEEIRAALARHYRLVTRSLERGYYQGWDMHPGHLITRWLATFDFYRDALPAAATRLQAYLDRQGGGVMDEPATAQALATVVLRGLACGAFDEDAVRAQAPGCTVDTLRDLLTRAVVPES</sequence>
<dbReference type="KEGG" id="rop:ROP_44370"/>
<dbReference type="EMBL" id="AP011115">
    <property type="protein sequence ID" value="BAH52684.1"/>
    <property type="molecule type" value="Genomic_DNA"/>
</dbReference>
<dbReference type="GO" id="GO:0000287">
    <property type="term" value="F:magnesium ion binding"/>
    <property type="evidence" value="ECO:0007669"/>
    <property type="project" value="TreeGrafter"/>
</dbReference>
<dbReference type="HOGENOM" id="CLU_707531_0_0_11"/>
<evidence type="ECO:0000313" key="4">
    <source>
        <dbReference type="EMBL" id="BAH52684.1"/>
    </source>
</evidence>
<gene>
    <name evidence="4" type="ordered locus">ROP_44370</name>
</gene>
<dbReference type="PANTHER" id="PTHR32308:SF10">
    <property type="entry name" value="CITRATE LYASE SUBUNIT BETA"/>
    <property type="match status" value="1"/>
</dbReference>
<evidence type="ECO:0000256" key="1">
    <source>
        <dbReference type="ARBA" id="ARBA00001946"/>
    </source>
</evidence>
<dbReference type="InterPro" id="IPR054255">
    <property type="entry name" value="DUF6986"/>
</dbReference>
<dbReference type="PANTHER" id="PTHR32308">
    <property type="entry name" value="LYASE BETA SUBUNIT, PUTATIVE (AFU_ORTHOLOGUE AFUA_4G13030)-RELATED"/>
    <property type="match status" value="1"/>
</dbReference>
<accession>C1BAI1</accession>
<organism evidence="4 5">
    <name type="scientific">Rhodococcus opacus (strain B4)</name>
    <dbReference type="NCBI Taxonomy" id="632772"/>
    <lineage>
        <taxon>Bacteria</taxon>
        <taxon>Bacillati</taxon>
        <taxon>Actinomycetota</taxon>
        <taxon>Actinomycetes</taxon>
        <taxon>Mycobacteriales</taxon>
        <taxon>Nocardiaceae</taxon>
        <taxon>Rhodococcus</taxon>
    </lineage>
</organism>